<dbReference type="SUPFAM" id="SSF109998">
    <property type="entry name" value="Triger factor/SurA peptide-binding domain-like"/>
    <property type="match status" value="1"/>
</dbReference>
<dbReference type="InterPro" id="IPR027304">
    <property type="entry name" value="Trigger_fact/SurA_dom_sf"/>
</dbReference>
<dbReference type="RefSeq" id="WP_197940808.1">
    <property type="nucleotide sequence ID" value="NZ_JAECSB010000028.1"/>
</dbReference>
<protein>
    <submittedName>
        <fullName evidence="1">TIGR04500 family putative peptide maturation system protein</fullName>
    </submittedName>
</protein>
<gene>
    <name evidence="1" type="ORF">I3517_08080</name>
</gene>
<comment type="caution">
    <text evidence="1">The sequence shown here is derived from an EMBL/GenBank/DDBJ whole genome shotgun (WGS) entry which is preliminary data.</text>
</comment>
<sequence>MNAPRAELLEFAHRALERLNAADGGSVDPDHEAQLLREFDPTSKFRFLPHRDSFDNSTAWALLIIADNGETTTMSWAPPHNIPWPLRGTHTRSESTLLTVNGVELSVEEAIWHLDILWEEAALLRKLIDVCLVRAELEASPMHLTDDQLQQSMDAFRRSRGLLTSAATQQWMREHGLDHRSLEQLVAYEASVAALRQRHSEQTDISDQRSERSFDRWLAGQRRECRIEWHWGESAKTAGIATSTR</sequence>
<dbReference type="NCBIfam" id="TIGR04500">
    <property type="entry name" value="PpiC_rel_mature"/>
    <property type="match status" value="1"/>
</dbReference>
<organism evidence="1 2">
    <name type="scientific">Rhodococcus erythropolis</name>
    <name type="common">Arthrobacter picolinophilus</name>
    <dbReference type="NCBI Taxonomy" id="1833"/>
    <lineage>
        <taxon>Bacteria</taxon>
        <taxon>Bacillati</taxon>
        <taxon>Actinomycetota</taxon>
        <taxon>Actinomycetes</taxon>
        <taxon>Mycobacteriales</taxon>
        <taxon>Nocardiaceae</taxon>
        <taxon>Rhodococcus</taxon>
        <taxon>Rhodococcus erythropolis group</taxon>
    </lineage>
</organism>
<dbReference type="InterPro" id="IPR030985">
    <property type="entry name" value="PpiC-rel_mature"/>
</dbReference>
<dbReference type="AlphaFoldDB" id="A0A8I0ZTT4"/>
<keyword evidence="2" id="KW-1185">Reference proteome</keyword>
<dbReference type="EMBL" id="JAECSB010000028">
    <property type="protein sequence ID" value="MBH5142573.1"/>
    <property type="molecule type" value="Genomic_DNA"/>
</dbReference>
<evidence type="ECO:0000313" key="1">
    <source>
        <dbReference type="EMBL" id="MBH5142573.1"/>
    </source>
</evidence>
<name>A0A8I0ZTT4_RHOER</name>
<reference evidence="1 2" key="1">
    <citation type="submission" date="2020-12" db="EMBL/GenBank/DDBJ databases">
        <title>Draft genome sequence of furan degrading bacterial strain FUR100.</title>
        <authorList>
            <person name="Woiski C."/>
        </authorList>
    </citation>
    <scope>NUCLEOTIDE SEQUENCE [LARGE SCALE GENOMIC DNA]</scope>
    <source>
        <strain evidence="1 2">FUR100</strain>
    </source>
</reference>
<evidence type="ECO:0000313" key="2">
    <source>
        <dbReference type="Proteomes" id="UP000627573"/>
    </source>
</evidence>
<accession>A0A8I0ZTT4</accession>
<dbReference type="Proteomes" id="UP000627573">
    <property type="component" value="Unassembled WGS sequence"/>
</dbReference>
<proteinExistence type="predicted"/>